<gene>
    <name evidence="1" type="ORF">SAMD00023353_5500100</name>
</gene>
<protein>
    <submittedName>
        <fullName evidence="1">Uncharacterized protein</fullName>
    </submittedName>
</protein>
<evidence type="ECO:0000313" key="2">
    <source>
        <dbReference type="Proteomes" id="UP000054516"/>
    </source>
</evidence>
<sequence length="107" mass="11605">MVRSWSCDYGGERVIAILFCLAPMAGSGGAAIAEGKPIPRWTHGIVKCDPRLFDRFDSHRSASSDGDHECPPRARVLALECPIRRGRGVVAVVYSLLIGPIEKRTGT</sequence>
<dbReference type="Proteomes" id="UP000054516">
    <property type="component" value="Unassembled WGS sequence"/>
</dbReference>
<accession>A0A1S8A9Y7</accession>
<reference evidence="1" key="1">
    <citation type="submission" date="2016-03" db="EMBL/GenBank/DDBJ databases">
        <title>Draft genome sequence of Rosellinia necatrix.</title>
        <authorList>
            <person name="Kanematsu S."/>
        </authorList>
    </citation>
    <scope>NUCLEOTIDE SEQUENCE [LARGE SCALE GENOMIC DNA]</scope>
    <source>
        <strain evidence="1">W97</strain>
    </source>
</reference>
<keyword evidence="2" id="KW-1185">Reference proteome</keyword>
<organism evidence="1">
    <name type="scientific">Rosellinia necatrix</name>
    <name type="common">White root-rot fungus</name>
    <dbReference type="NCBI Taxonomy" id="77044"/>
    <lineage>
        <taxon>Eukaryota</taxon>
        <taxon>Fungi</taxon>
        <taxon>Dikarya</taxon>
        <taxon>Ascomycota</taxon>
        <taxon>Pezizomycotina</taxon>
        <taxon>Sordariomycetes</taxon>
        <taxon>Xylariomycetidae</taxon>
        <taxon>Xylariales</taxon>
        <taxon>Xylariaceae</taxon>
        <taxon>Rosellinia</taxon>
    </lineage>
</organism>
<name>A0A1S8A9Y7_ROSNE</name>
<evidence type="ECO:0000313" key="1">
    <source>
        <dbReference type="EMBL" id="GAW26898.1"/>
    </source>
</evidence>
<dbReference type="EMBL" id="DF977500">
    <property type="protein sequence ID" value="GAW26898.1"/>
    <property type="molecule type" value="Genomic_DNA"/>
</dbReference>
<dbReference type="AlphaFoldDB" id="A0A1S8A9Y7"/>
<proteinExistence type="predicted"/>